<dbReference type="Gene3D" id="3.30.70.1290">
    <property type="entry name" value="Transposase IS200-like"/>
    <property type="match status" value="1"/>
</dbReference>
<evidence type="ECO:0000313" key="1">
    <source>
        <dbReference type="EMBL" id="PZX09808.1"/>
    </source>
</evidence>
<comment type="caution">
    <text evidence="1">The sequence shown here is derived from an EMBL/GenBank/DDBJ whole genome shotgun (WGS) entry which is preliminary data.</text>
</comment>
<dbReference type="GO" id="GO:0006313">
    <property type="term" value="P:DNA transposition"/>
    <property type="evidence" value="ECO:0007669"/>
    <property type="project" value="InterPro"/>
</dbReference>
<dbReference type="EMBL" id="QKZK01000071">
    <property type="protein sequence ID" value="PZX09808.1"/>
    <property type="molecule type" value="Genomic_DNA"/>
</dbReference>
<dbReference type="AlphaFoldDB" id="A0A2W7MPN5"/>
<reference evidence="1 2" key="1">
    <citation type="submission" date="2018-06" db="EMBL/GenBank/DDBJ databases">
        <title>Genomic Encyclopedia of Archaeal and Bacterial Type Strains, Phase II (KMG-II): from individual species to whole genera.</title>
        <authorList>
            <person name="Goeker M."/>
        </authorList>
    </citation>
    <scope>NUCLEOTIDE SEQUENCE [LARGE SCALE GENOMIC DNA]</scope>
    <source>
        <strain evidence="1 2">DSM 6779</strain>
    </source>
</reference>
<dbReference type="OrthoDB" id="9788881at2"/>
<dbReference type="GO" id="GO:0003677">
    <property type="term" value="F:DNA binding"/>
    <property type="evidence" value="ECO:0007669"/>
    <property type="project" value="InterPro"/>
</dbReference>
<dbReference type="SUPFAM" id="SSF143422">
    <property type="entry name" value="Transposase IS200-like"/>
    <property type="match status" value="1"/>
</dbReference>
<dbReference type="Proteomes" id="UP000249239">
    <property type="component" value="Unassembled WGS sequence"/>
</dbReference>
<evidence type="ECO:0008006" key="3">
    <source>
        <dbReference type="Google" id="ProtNLM"/>
    </source>
</evidence>
<dbReference type="GO" id="GO:0004803">
    <property type="term" value="F:transposase activity"/>
    <property type="evidence" value="ECO:0007669"/>
    <property type="project" value="InterPro"/>
</dbReference>
<protein>
    <recommendedName>
        <fullName evidence="3">Transposase</fullName>
    </recommendedName>
</protein>
<sequence>MDPLLGVASITIVRRSVPLRRFYSASGHNSLYQFWTHENHAERIYSDKFIEQKIEYIHQNPVRASYVRLPEDFVFSSASNYAGLPSVLEVEIMSLARKTIK</sequence>
<proteinExistence type="predicted"/>
<keyword evidence="2" id="KW-1185">Reference proteome</keyword>
<gene>
    <name evidence="1" type="ORF">LX69_03513</name>
</gene>
<organism evidence="1 2">
    <name type="scientific">Breznakibacter xylanolyticus</name>
    <dbReference type="NCBI Taxonomy" id="990"/>
    <lineage>
        <taxon>Bacteria</taxon>
        <taxon>Pseudomonadati</taxon>
        <taxon>Bacteroidota</taxon>
        <taxon>Bacteroidia</taxon>
        <taxon>Marinilabiliales</taxon>
        <taxon>Marinilabiliaceae</taxon>
        <taxon>Breznakibacter</taxon>
    </lineage>
</organism>
<evidence type="ECO:0000313" key="2">
    <source>
        <dbReference type="Proteomes" id="UP000249239"/>
    </source>
</evidence>
<accession>A0A2W7MPN5</accession>
<name>A0A2W7MPN5_9BACT</name>
<dbReference type="InterPro" id="IPR036515">
    <property type="entry name" value="Transposase_17_sf"/>
</dbReference>
<dbReference type="RefSeq" id="WP_146260795.1">
    <property type="nucleotide sequence ID" value="NZ_QKZK01000071.1"/>
</dbReference>